<evidence type="ECO:0000313" key="3">
    <source>
        <dbReference type="Proteomes" id="UP000539642"/>
    </source>
</evidence>
<evidence type="ECO:0000313" key="2">
    <source>
        <dbReference type="EMBL" id="MBB5346924.1"/>
    </source>
</evidence>
<keyword evidence="3" id="KW-1185">Reference proteome</keyword>
<comment type="caution">
    <text evidence="2">The sequence shown here is derived from an EMBL/GenBank/DDBJ whole genome shotgun (WGS) entry which is preliminary data.</text>
</comment>
<dbReference type="EMBL" id="JACHEO010000002">
    <property type="protein sequence ID" value="MBB5346924.1"/>
    <property type="molecule type" value="Genomic_DNA"/>
</dbReference>
<dbReference type="InterPro" id="IPR001602">
    <property type="entry name" value="UPF0047_YjbQ-like"/>
</dbReference>
<dbReference type="InterPro" id="IPR035917">
    <property type="entry name" value="YjbQ-like_sf"/>
</dbReference>
<dbReference type="SUPFAM" id="SSF111038">
    <property type="entry name" value="YjbQ-like"/>
    <property type="match status" value="1"/>
</dbReference>
<evidence type="ECO:0000256" key="1">
    <source>
        <dbReference type="ARBA" id="ARBA00005534"/>
    </source>
</evidence>
<dbReference type="AlphaFoldDB" id="A0A840UU56"/>
<comment type="similarity">
    <text evidence="1">Belongs to the UPF0047 family.</text>
</comment>
<protein>
    <submittedName>
        <fullName evidence="2">Secondary thiamine-phosphate synthase enzyme</fullName>
    </submittedName>
</protein>
<accession>A0A840UU56</accession>
<name>A0A840UU56_9BACT</name>
<dbReference type="NCBIfam" id="TIGR00149">
    <property type="entry name" value="TIGR00149_YjbQ"/>
    <property type="match status" value="1"/>
</dbReference>
<proteinExistence type="inferred from homology"/>
<dbReference type="PANTHER" id="PTHR30615:SF8">
    <property type="entry name" value="UPF0047 PROTEIN C4A8.02C"/>
    <property type="match status" value="1"/>
</dbReference>
<dbReference type="Proteomes" id="UP000539642">
    <property type="component" value="Unassembled WGS sequence"/>
</dbReference>
<gene>
    <name evidence="2" type="ORF">HNQ81_000634</name>
</gene>
<sequence length="122" mass="13318">MELIDITDEIKSLLKPGAIGMGLLYLFNPHTTAGLTVNEGADPAVREDIIAGLSAFIPASLPFKHAEGNSPAHIMASLIGSSLTLFVENGRLVLGQWQRVFFCEFDGPRNRHILWRFAANLS</sequence>
<dbReference type="Gene3D" id="2.60.120.460">
    <property type="entry name" value="YjbQ-like"/>
    <property type="match status" value="1"/>
</dbReference>
<dbReference type="PANTHER" id="PTHR30615">
    <property type="entry name" value="UNCHARACTERIZED PROTEIN YJBQ-RELATED"/>
    <property type="match status" value="1"/>
</dbReference>
<dbReference type="PIRSF" id="PIRSF004681">
    <property type="entry name" value="UCP004681"/>
    <property type="match status" value="1"/>
</dbReference>
<dbReference type="Pfam" id="PF01894">
    <property type="entry name" value="YjbQ"/>
    <property type="match status" value="1"/>
</dbReference>
<organism evidence="2 3">
    <name type="scientific">Desulfoprunum benzoelyticum</name>
    <dbReference type="NCBI Taxonomy" id="1506996"/>
    <lineage>
        <taxon>Bacteria</taxon>
        <taxon>Pseudomonadati</taxon>
        <taxon>Thermodesulfobacteriota</taxon>
        <taxon>Desulfobulbia</taxon>
        <taxon>Desulfobulbales</taxon>
        <taxon>Desulfobulbaceae</taxon>
        <taxon>Desulfoprunum</taxon>
    </lineage>
</organism>
<reference evidence="2 3" key="1">
    <citation type="submission" date="2020-08" db="EMBL/GenBank/DDBJ databases">
        <title>Genomic Encyclopedia of Type Strains, Phase IV (KMG-IV): sequencing the most valuable type-strain genomes for metagenomic binning, comparative biology and taxonomic classification.</title>
        <authorList>
            <person name="Goeker M."/>
        </authorList>
    </citation>
    <scope>NUCLEOTIDE SEQUENCE [LARGE SCALE GENOMIC DNA]</scope>
    <source>
        <strain evidence="2 3">DSM 28570</strain>
    </source>
</reference>